<keyword evidence="5" id="KW-0297">G-protein coupled receptor</keyword>
<keyword evidence="12" id="KW-1185">Reference proteome</keyword>
<dbReference type="Proteomes" id="UP000287033">
    <property type="component" value="Unassembled WGS sequence"/>
</dbReference>
<feature type="transmembrane region" description="Helical" evidence="9">
    <location>
        <begin position="191"/>
        <end position="215"/>
    </location>
</feature>
<evidence type="ECO:0000256" key="1">
    <source>
        <dbReference type="ARBA" id="ARBA00004651"/>
    </source>
</evidence>
<dbReference type="InterPro" id="IPR017452">
    <property type="entry name" value="GPCR_Rhodpsn_7TM"/>
</dbReference>
<dbReference type="GO" id="GO:0005886">
    <property type="term" value="C:plasma membrane"/>
    <property type="evidence" value="ECO:0007669"/>
    <property type="project" value="UniProtKB-SubCell"/>
</dbReference>
<gene>
    <name evidence="11" type="ORF">chiPu_0026292</name>
</gene>
<dbReference type="InterPro" id="IPR047143">
    <property type="entry name" value="GPER1-like"/>
</dbReference>
<evidence type="ECO:0000256" key="2">
    <source>
        <dbReference type="ARBA" id="ARBA00022475"/>
    </source>
</evidence>
<dbReference type="PANTHER" id="PTHR24226:SF3">
    <property type="entry name" value="G-PROTEIN COUPLED RECEPTOR 146-RELATED"/>
    <property type="match status" value="1"/>
</dbReference>
<feature type="transmembrane region" description="Helical" evidence="9">
    <location>
        <begin position="67"/>
        <end position="88"/>
    </location>
</feature>
<dbReference type="STRING" id="137246.A0A401TIC7"/>
<proteinExistence type="predicted"/>
<evidence type="ECO:0000259" key="10">
    <source>
        <dbReference type="PROSITE" id="PS50262"/>
    </source>
</evidence>
<dbReference type="OMA" id="HVCSFVW"/>
<dbReference type="OrthoDB" id="9925579at2759"/>
<keyword evidence="7" id="KW-0675">Receptor</keyword>
<feature type="transmembrane region" description="Helical" evidence="9">
    <location>
        <begin position="108"/>
        <end position="127"/>
    </location>
</feature>
<sequence length="352" mass="39015">MWSCIQGNFGLNSTFCQADPCQRVGLVLSIASTAYLVVGFPLGLILNGLVLVVNLRHKLSILMPDVYFTNMALAGFILNLVAFLQLLGPDHLLWPVWTFGRELCMASFILFNTAALVSTYSVTLLSLDCSIERVLPHTYMSSAYNTRHVCSFVWGGAALASFSSLLFYVCSKISEELDDCSQLQTKELGDAIMVFTGLLAPIAGVSYALWLILCPRKGGPYRLAESSWLDPCIRELLLATVSTHFALWLPYYLTLLVSTAHFVTRSEGDRHFPKLLHFLRGASELLAYLSSCALPIIYKHLQKSFDSRLRLVIQGLLCGHLGRHCEGRQQQQHVATVSRADLAPEHIGISAR</sequence>
<comment type="caution">
    <text evidence="11">The sequence shown here is derived from an EMBL/GenBank/DDBJ whole genome shotgun (WGS) entry which is preliminary data.</text>
</comment>
<evidence type="ECO:0000256" key="4">
    <source>
        <dbReference type="ARBA" id="ARBA00022989"/>
    </source>
</evidence>
<keyword evidence="4 9" id="KW-1133">Transmembrane helix</keyword>
<evidence type="ECO:0000256" key="8">
    <source>
        <dbReference type="ARBA" id="ARBA00023224"/>
    </source>
</evidence>
<organism evidence="11 12">
    <name type="scientific">Chiloscyllium punctatum</name>
    <name type="common">Brownbanded bambooshark</name>
    <name type="synonym">Hemiscyllium punctatum</name>
    <dbReference type="NCBI Taxonomy" id="137246"/>
    <lineage>
        <taxon>Eukaryota</taxon>
        <taxon>Metazoa</taxon>
        <taxon>Chordata</taxon>
        <taxon>Craniata</taxon>
        <taxon>Vertebrata</taxon>
        <taxon>Chondrichthyes</taxon>
        <taxon>Elasmobranchii</taxon>
        <taxon>Galeomorphii</taxon>
        <taxon>Galeoidea</taxon>
        <taxon>Orectolobiformes</taxon>
        <taxon>Hemiscylliidae</taxon>
        <taxon>Chiloscyllium</taxon>
    </lineage>
</organism>
<dbReference type="SUPFAM" id="SSF81321">
    <property type="entry name" value="Family A G protein-coupled receptor-like"/>
    <property type="match status" value="1"/>
</dbReference>
<dbReference type="InterPro" id="IPR000276">
    <property type="entry name" value="GPCR_Rhodpsn"/>
</dbReference>
<dbReference type="AlphaFoldDB" id="A0A401TIC7"/>
<dbReference type="EMBL" id="BEZZ01076233">
    <property type="protein sequence ID" value="GCC42414.1"/>
    <property type="molecule type" value="Genomic_DNA"/>
</dbReference>
<keyword evidence="6 9" id="KW-0472">Membrane</keyword>
<dbReference type="PANTHER" id="PTHR24226">
    <property type="entry name" value="G-PROTEIN COUPLED RECEPTOR 182 AND ESTROGEN RECEPTOR 1"/>
    <property type="match status" value="1"/>
</dbReference>
<accession>A0A401TIC7</accession>
<comment type="subcellular location">
    <subcellularLocation>
        <location evidence="1">Cell membrane</location>
        <topology evidence="1">Multi-pass membrane protein</topology>
    </subcellularLocation>
</comment>
<evidence type="ECO:0000313" key="11">
    <source>
        <dbReference type="EMBL" id="GCC42414.1"/>
    </source>
</evidence>
<evidence type="ECO:0000256" key="7">
    <source>
        <dbReference type="ARBA" id="ARBA00023170"/>
    </source>
</evidence>
<evidence type="ECO:0000256" key="6">
    <source>
        <dbReference type="ARBA" id="ARBA00023136"/>
    </source>
</evidence>
<dbReference type="PROSITE" id="PS50262">
    <property type="entry name" value="G_PROTEIN_RECEP_F1_2"/>
    <property type="match status" value="1"/>
</dbReference>
<keyword evidence="3 9" id="KW-0812">Transmembrane</keyword>
<evidence type="ECO:0000256" key="9">
    <source>
        <dbReference type="SAM" id="Phobius"/>
    </source>
</evidence>
<feature type="transmembrane region" description="Helical" evidence="9">
    <location>
        <begin position="34"/>
        <end position="55"/>
    </location>
</feature>
<evidence type="ECO:0000313" key="12">
    <source>
        <dbReference type="Proteomes" id="UP000287033"/>
    </source>
</evidence>
<dbReference type="Gene3D" id="1.20.1070.10">
    <property type="entry name" value="Rhodopsin 7-helix transmembrane proteins"/>
    <property type="match status" value="1"/>
</dbReference>
<dbReference type="PRINTS" id="PR00237">
    <property type="entry name" value="GPCRRHODOPSN"/>
</dbReference>
<feature type="transmembrane region" description="Helical" evidence="9">
    <location>
        <begin position="148"/>
        <end position="169"/>
    </location>
</feature>
<feature type="domain" description="G-protein coupled receptors family 1 profile" evidence="10">
    <location>
        <begin position="46"/>
        <end position="298"/>
    </location>
</feature>
<keyword evidence="8" id="KW-0807">Transducer</keyword>
<dbReference type="Pfam" id="PF00001">
    <property type="entry name" value="7tm_1"/>
    <property type="match status" value="1"/>
</dbReference>
<evidence type="ECO:0000256" key="5">
    <source>
        <dbReference type="ARBA" id="ARBA00023040"/>
    </source>
</evidence>
<keyword evidence="2" id="KW-1003">Cell membrane</keyword>
<protein>
    <recommendedName>
        <fullName evidence="10">G-protein coupled receptors family 1 profile domain-containing protein</fullName>
    </recommendedName>
</protein>
<reference evidence="11 12" key="1">
    <citation type="journal article" date="2018" name="Nat. Ecol. Evol.">
        <title>Shark genomes provide insights into elasmobranch evolution and the origin of vertebrates.</title>
        <authorList>
            <person name="Hara Y"/>
            <person name="Yamaguchi K"/>
            <person name="Onimaru K"/>
            <person name="Kadota M"/>
            <person name="Koyanagi M"/>
            <person name="Keeley SD"/>
            <person name="Tatsumi K"/>
            <person name="Tanaka K"/>
            <person name="Motone F"/>
            <person name="Kageyama Y"/>
            <person name="Nozu R"/>
            <person name="Adachi N"/>
            <person name="Nishimura O"/>
            <person name="Nakagawa R"/>
            <person name="Tanegashima C"/>
            <person name="Kiyatake I"/>
            <person name="Matsumoto R"/>
            <person name="Murakumo K"/>
            <person name="Nishida K"/>
            <person name="Terakita A"/>
            <person name="Kuratani S"/>
            <person name="Sato K"/>
            <person name="Hyodo S Kuraku.S."/>
        </authorList>
    </citation>
    <scope>NUCLEOTIDE SEQUENCE [LARGE SCALE GENOMIC DNA]</scope>
</reference>
<name>A0A401TIC7_CHIPU</name>
<evidence type="ECO:0000256" key="3">
    <source>
        <dbReference type="ARBA" id="ARBA00022692"/>
    </source>
</evidence>
<dbReference type="GO" id="GO:0004930">
    <property type="term" value="F:G protein-coupled receptor activity"/>
    <property type="evidence" value="ECO:0007669"/>
    <property type="project" value="UniProtKB-KW"/>
</dbReference>